<proteinExistence type="predicted"/>
<dbReference type="PANTHER" id="PTHR14237:SF19">
    <property type="entry name" value="MITOCHONDRIAL AMIDOXIME REDUCING COMPONENT 1"/>
    <property type="match status" value="1"/>
</dbReference>
<dbReference type="GO" id="GO:0030151">
    <property type="term" value="F:molybdenum ion binding"/>
    <property type="evidence" value="ECO:0007669"/>
    <property type="project" value="InterPro"/>
</dbReference>
<dbReference type="Pfam" id="PF03473">
    <property type="entry name" value="MOSC"/>
    <property type="match status" value="1"/>
</dbReference>
<evidence type="ECO:0000259" key="1">
    <source>
        <dbReference type="PROSITE" id="PS51340"/>
    </source>
</evidence>
<dbReference type="EMBL" id="QXML01000007">
    <property type="protein sequence ID" value="RIW14134.1"/>
    <property type="molecule type" value="Genomic_DNA"/>
</dbReference>
<dbReference type="OrthoDB" id="581532at2"/>
<keyword evidence="3" id="KW-1185">Reference proteome</keyword>
<dbReference type="Pfam" id="PF03476">
    <property type="entry name" value="MOSC_N"/>
    <property type="match status" value="1"/>
</dbReference>
<evidence type="ECO:0000313" key="3">
    <source>
        <dbReference type="Proteomes" id="UP000283522"/>
    </source>
</evidence>
<dbReference type="AlphaFoldDB" id="A0A418PPX0"/>
<dbReference type="InterPro" id="IPR005302">
    <property type="entry name" value="MoCF_Sase_C"/>
</dbReference>
<name>A0A418PPX0_9BACT</name>
<dbReference type="SUPFAM" id="SSF141673">
    <property type="entry name" value="MOSC N-terminal domain-like"/>
    <property type="match status" value="1"/>
</dbReference>
<dbReference type="PANTHER" id="PTHR14237">
    <property type="entry name" value="MOLYBDOPTERIN COFACTOR SULFURASE MOSC"/>
    <property type="match status" value="1"/>
</dbReference>
<comment type="caution">
    <text evidence="2">The sequence shown here is derived from an EMBL/GenBank/DDBJ whole genome shotgun (WGS) entry which is preliminary data.</text>
</comment>
<protein>
    <submittedName>
        <fullName evidence="2">MOSC domain-containing protein</fullName>
    </submittedName>
</protein>
<gene>
    <name evidence="2" type="ORF">D0X99_14050</name>
</gene>
<feature type="domain" description="MOSC" evidence="1">
    <location>
        <begin position="124"/>
        <end position="264"/>
    </location>
</feature>
<dbReference type="InterPro" id="IPR005303">
    <property type="entry name" value="MOCOS_middle"/>
</dbReference>
<dbReference type="GO" id="GO:0030170">
    <property type="term" value="F:pyridoxal phosphate binding"/>
    <property type="evidence" value="ECO:0007669"/>
    <property type="project" value="InterPro"/>
</dbReference>
<dbReference type="PROSITE" id="PS51340">
    <property type="entry name" value="MOSC"/>
    <property type="match status" value="1"/>
</dbReference>
<dbReference type="InterPro" id="IPR011037">
    <property type="entry name" value="Pyrv_Knase-like_insert_dom_sf"/>
</dbReference>
<sequence length="265" mass="29920">MVVQDIFIYPIKSLGGIRLMESEVEERGFRYDRRWMLVDEEGMFVTQRVYPQLALLGVKLGEGGLEVFHKTDPSKCIEVPFDLATGPEVMVTIWDDQVLAKAVHSDFDRWFSEFLDFKVRLVVLPETSHRKVDPRYAVNGESVSFADGMPYLIIGQESLNELNSRLDSPVPMDRFRPNIVFSGGAPYLEDSLREIKIGGLGFKIVKPCARCVLTTVDQQSGKQGKEPLKTLSSYRSVNNKVYFGQNVVALSLGKIRIGDPIQIQK</sequence>
<organism evidence="2 3">
    <name type="scientific">Algoriphagus lacus</name>
    <dbReference type="NCBI Taxonomy" id="2056311"/>
    <lineage>
        <taxon>Bacteria</taxon>
        <taxon>Pseudomonadati</taxon>
        <taxon>Bacteroidota</taxon>
        <taxon>Cytophagia</taxon>
        <taxon>Cytophagales</taxon>
        <taxon>Cyclobacteriaceae</taxon>
        <taxon>Algoriphagus</taxon>
    </lineage>
</organism>
<accession>A0A418PPX0</accession>
<dbReference type="GO" id="GO:0003824">
    <property type="term" value="F:catalytic activity"/>
    <property type="evidence" value="ECO:0007669"/>
    <property type="project" value="InterPro"/>
</dbReference>
<dbReference type="SUPFAM" id="SSF50800">
    <property type="entry name" value="PK beta-barrel domain-like"/>
    <property type="match status" value="1"/>
</dbReference>
<dbReference type="Proteomes" id="UP000283522">
    <property type="component" value="Unassembled WGS sequence"/>
</dbReference>
<reference evidence="2 3" key="1">
    <citation type="submission" date="2018-09" db="EMBL/GenBank/DDBJ databases">
        <authorList>
            <person name="Wang X."/>
            <person name="Du Z."/>
        </authorList>
    </citation>
    <scope>NUCLEOTIDE SEQUENCE [LARGE SCALE GENOMIC DNA]</scope>
    <source>
        <strain evidence="2 3">N3</strain>
    </source>
</reference>
<evidence type="ECO:0000313" key="2">
    <source>
        <dbReference type="EMBL" id="RIW14134.1"/>
    </source>
</evidence>